<evidence type="ECO:0000313" key="2">
    <source>
        <dbReference type="Proteomes" id="UP000677515"/>
    </source>
</evidence>
<keyword evidence="2" id="KW-1185">Reference proteome</keyword>
<gene>
    <name evidence="1" type="ORF">ERHA53_24540</name>
</gene>
<dbReference type="EMBL" id="AP024329">
    <property type="protein sequence ID" value="BCQ35111.1"/>
    <property type="molecule type" value="Genomic_DNA"/>
</dbReference>
<dbReference type="SUPFAM" id="SSF51735">
    <property type="entry name" value="NAD(P)-binding Rossmann-fold domains"/>
    <property type="match status" value="1"/>
</dbReference>
<accession>A0ABN6DKH5</accession>
<dbReference type="Gene3D" id="3.40.50.720">
    <property type="entry name" value="NAD(P)-binding Rossmann-like Domain"/>
    <property type="match status" value="1"/>
</dbReference>
<reference evidence="1 2" key="1">
    <citation type="submission" date="2021-01" db="EMBL/GenBank/DDBJ databases">
        <title>Complete genome sequence of Erwinia rhapontici MAFF 311153.</title>
        <authorList>
            <person name="Morohoshi T."/>
            <person name="Someya N."/>
        </authorList>
    </citation>
    <scope>NUCLEOTIDE SEQUENCE [LARGE SCALE GENOMIC DNA]</scope>
    <source>
        <strain evidence="1 2">MAFF 311153</strain>
    </source>
</reference>
<evidence type="ECO:0000313" key="1">
    <source>
        <dbReference type="EMBL" id="BCQ35111.1"/>
    </source>
</evidence>
<name>A0ABN6DKH5_ERWRD</name>
<dbReference type="Proteomes" id="UP000677515">
    <property type="component" value="Chromosome"/>
</dbReference>
<sequence length="77" mass="8360">MLIDFDAPDQDDPLWHVDAVICALGTTIKQSGSREAFRQVDYDYPLMFARLARTHGATVFALTSATGADPSSRSITG</sequence>
<dbReference type="InterPro" id="IPR036291">
    <property type="entry name" value="NAD(P)-bd_dom_sf"/>
</dbReference>
<proteinExistence type="predicted"/>
<dbReference type="PANTHER" id="PTHR14097">
    <property type="entry name" value="OXIDOREDUCTASE HTATIP2"/>
    <property type="match status" value="1"/>
</dbReference>
<protein>
    <submittedName>
        <fullName evidence="1">Uncharacterized protein</fullName>
    </submittedName>
</protein>
<organism evidence="1 2">
    <name type="scientific">Erwinia rhapontici</name>
    <name type="common">Pectobacterium rhapontici</name>
    <dbReference type="NCBI Taxonomy" id="55212"/>
    <lineage>
        <taxon>Bacteria</taxon>
        <taxon>Pseudomonadati</taxon>
        <taxon>Pseudomonadota</taxon>
        <taxon>Gammaproteobacteria</taxon>
        <taxon>Enterobacterales</taxon>
        <taxon>Erwiniaceae</taxon>
        <taxon>Erwinia</taxon>
    </lineage>
</organism>
<dbReference type="PANTHER" id="PTHR14097:SF7">
    <property type="entry name" value="OXIDOREDUCTASE HTATIP2"/>
    <property type="match status" value="1"/>
</dbReference>
<dbReference type="RefSeq" id="WP_133842022.1">
    <property type="nucleotide sequence ID" value="NZ_AP024329.1"/>
</dbReference>